<reference evidence="2 3" key="1">
    <citation type="submission" date="2016-10" db="EMBL/GenBank/DDBJ databases">
        <authorList>
            <person name="de Groot N.N."/>
        </authorList>
    </citation>
    <scope>NUCLEOTIDE SEQUENCE [LARGE SCALE GENOMIC DNA]</scope>
    <source>
        <strain evidence="2 3">Nm22</strain>
    </source>
</reference>
<evidence type="ECO:0000256" key="1">
    <source>
        <dbReference type="SAM" id="Phobius"/>
    </source>
</evidence>
<dbReference type="EMBL" id="FOCP01000011">
    <property type="protein sequence ID" value="SEN25467.1"/>
    <property type="molecule type" value="Genomic_DNA"/>
</dbReference>
<dbReference type="AlphaFoldDB" id="A0A1H8F2Z8"/>
<gene>
    <name evidence="2" type="ORF">SAMN05216325_11163</name>
</gene>
<evidence type="ECO:0000313" key="2">
    <source>
        <dbReference type="EMBL" id="SEN25467.1"/>
    </source>
</evidence>
<keyword evidence="1" id="KW-1133">Transmembrane helix</keyword>
<keyword evidence="1" id="KW-0472">Membrane</keyword>
<name>A0A1H8F2Z8_9PROT</name>
<accession>A0A1H8F2Z8</accession>
<feature type="transmembrane region" description="Helical" evidence="1">
    <location>
        <begin position="7"/>
        <end position="28"/>
    </location>
</feature>
<keyword evidence="1" id="KW-0812">Transmembrane</keyword>
<proteinExistence type="predicted"/>
<dbReference type="Proteomes" id="UP000199459">
    <property type="component" value="Unassembled WGS sequence"/>
</dbReference>
<organism evidence="2 3">
    <name type="scientific">Nitrosomonas marina</name>
    <dbReference type="NCBI Taxonomy" id="917"/>
    <lineage>
        <taxon>Bacteria</taxon>
        <taxon>Pseudomonadati</taxon>
        <taxon>Pseudomonadota</taxon>
        <taxon>Betaproteobacteria</taxon>
        <taxon>Nitrosomonadales</taxon>
        <taxon>Nitrosomonadaceae</taxon>
        <taxon>Nitrosomonas</taxon>
    </lineage>
</organism>
<evidence type="ECO:0000313" key="3">
    <source>
        <dbReference type="Proteomes" id="UP000199459"/>
    </source>
</evidence>
<protein>
    <submittedName>
        <fullName evidence="2">Uncharacterized protein</fullName>
    </submittedName>
</protein>
<sequence length="63" mass="7327">MRHLPNAFGQLVQITTIILVSTIFIYIINRLFTVHLSHFYPDTGLPVLNYRAAFTIIIPIKYH</sequence>